<name>I1BUS2_RHIO9</name>
<sequence length="92" mass="10543">MQDLAQLIANAISTAMNNKSNESNNVRIPIPSTYNGERSAAVIRLSTEEVERYHDFNNVPQERRLPYAVTLLRGRAQKWWNQLAQKDETPTT</sequence>
<proteinExistence type="predicted"/>
<dbReference type="OrthoDB" id="2250058at2759"/>
<gene>
    <name evidence="1" type="ORF">RO3G_04657</name>
</gene>
<dbReference type="VEuPathDB" id="FungiDB:RO3G_04657"/>
<dbReference type="RefSeq" id="XP_067515348.1">
    <property type="nucleotide sequence ID" value="XM_067659247.1"/>
</dbReference>
<organism evidence="1 2">
    <name type="scientific">Rhizopus delemar (strain RA 99-880 / ATCC MYA-4621 / FGSC 9543 / NRRL 43880)</name>
    <name type="common">Mucormycosis agent</name>
    <name type="synonym">Rhizopus arrhizus var. delemar</name>
    <dbReference type="NCBI Taxonomy" id="246409"/>
    <lineage>
        <taxon>Eukaryota</taxon>
        <taxon>Fungi</taxon>
        <taxon>Fungi incertae sedis</taxon>
        <taxon>Mucoromycota</taxon>
        <taxon>Mucoromycotina</taxon>
        <taxon>Mucoromycetes</taxon>
        <taxon>Mucorales</taxon>
        <taxon>Mucorineae</taxon>
        <taxon>Rhizopodaceae</taxon>
        <taxon>Rhizopus</taxon>
    </lineage>
</organism>
<evidence type="ECO:0008006" key="3">
    <source>
        <dbReference type="Google" id="ProtNLM"/>
    </source>
</evidence>
<evidence type="ECO:0000313" key="2">
    <source>
        <dbReference type="Proteomes" id="UP000009138"/>
    </source>
</evidence>
<protein>
    <recommendedName>
        <fullName evidence="3">Retrotransposon gag domain-containing protein</fullName>
    </recommendedName>
</protein>
<dbReference type="Proteomes" id="UP000009138">
    <property type="component" value="Unassembled WGS sequence"/>
</dbReference>
<dbReference type="AlphaFoldDB" id="I1BUS2"/>
<keyword evidence="2" id="KW-1185">Reference proteome</keyword>
<dbReference type="InParanoid" id="I1BUS2"/>
<dbReference type="EMBL" id="CH476734">
    <property type="protein sequence ID" value="EIE79952.1"/>
    <property type="molecule type" value="Genomic_DNA"/>
</dbReference>
<reference evidence="1 2" key="1">
    <citation type="journal article" date="2009" name="PLoS Genet.">
        <title>Genomic analysis of the basal lineage fungus Rhizopus oryzae reveals a whole-genome duplication.</title>
        <authorList>
            <person name="Ma L.-J."/>
            <person name="Ibrahim A.S."/>
            <person name="Skory C."/>
            <person name="Grabherr M.G."/>
            <person name="Burger G."/>
            <person name="Butler M."/>
            <person name="Elias M."/>
            <person name="Idnurm A."/>
            <person name="Lang B.F."/>
            <person name="Sone T."/>
            <person name="Abe A."/>
            <person name="Calvo S.E."/>
            <person name="Corrochano L.M."/>
            <person name="Engels R."/>
            <person name="Fu J."/>
            <person name="Hansberg W."/>
            <person name="Kim J.-M."/>
            <person name="Kodira C.D."/>
            <person name="Koehrsen M.J."/>
            <person name="Liu B."/>
            <person name="Miranda-Saavedra D."/>
            <person name="O'Leary S."/>
            <person name="Ortiz-Castellanos L."/>
            <person name="Poulter R."/>
            <person name="Rodriguez-Romero J."/>
            <person name="Ruiz-Herrera J."/>
            <person name="Shen Y.-Q."/>
            <person name="Zeng Q."/>
            <person name="Galagan J."/>
            <person name="Birren B.W."/>
            <person name="Cuomo C.A."/>
            <person name="Wickes B.L."/>
        </authorList>
    </citation>
    <scope>NUCLEOTIDE SEQUENCE [LARGE SCALE GENOMIC DNA]</scope>
    <source>
        <strain evidence="2">RA 99-880 / ATCC MYA-4621 / FGSC 9543 / NRRL 43880</strain>
    </source>
</reference>
<evidence type="ECO:0000313" key="1">
    <source>
        <dbReference type="EMBL" id="EIE79952.1"/>
    </source>
</evidence>
<dbReference type="GeneID" id="93611628"/>
<accession>I1BUS2</accession>